<dbReference type="Pfam" id="PF12080">
    <property type="entry name" value="GldM_4th"/>
    <property type="match status" value="1"/>
</dbReference>
<dbReference type="OrthoDB" id="1490890at2"/>
<keyword evidence="1" id="KW-0472">Membrane</keyword>
<feature type="domain" description="Gliding motility-associated protein GldM N-terminal" evidence="3">
    <location>
        <begin position="32"/>
        <end position="239"/>
    </location>
</feature>
<evidence type="ECO:0000259" key="5">
    <source>
        <dbReference type="Pfam" id="PF21602"/>
    </source>
</evidence>
<organism evidence="6 7">
    <name type="scientific">Flexibacter flexilis DSM 6793</name>
    <dbReference type="NCBI Taxonomy" id="927664"/>
    <lineage>
        <taxon>Bacteria</taxon>
        <taxon>Pseudomonadati</taxon>
        <taxon>Bacteroidota</taxon>
        <taxon>Cytophagia</taxon>
        <taxon>Cytophagales</taxon>
        <taxon>Flexibacteraceae</taxon>
        <taxon>Flexibacter</taxon>
    </lineage>
</organism>
<feature type="domain" description="Gliding motility-associated protein GldM C-terminal" evidence="2">
    <location>
        <begin position="430"/>
        <end position="542"/>
    </location>
</feature>
<dbReference type="InterPro" id="IPR022720">
    <property type="entry name" value="Motility-assoc_prot_GldM_N"/>
</dbReference>
<dbReference type="AlphaFoldDB" id="A0A1I1JTT9"/>
<dbReference type="InterPro" id="IPR022719">
    <property type="entry name" value="Motility-assoc_prot_GldM_C"/>
</dbReference>
<keyword evidence="1" id="KW-1133">Transmembrane helix</keyword>
<keyword evidence="7" id="KW-1185">Reference proteome</keyword>
<dbReference type="InterPro" id="IPR048406">
    <property type="entry name" value="GldM_Ig-like-2"/>
</dbReference>
<keyword evidence="1" id="KW-0812">Transmembrane</keyword>
<name>A0A1I1JTT9_9BACT</name>
<dbReference type="Pfam" id="PF12081">
    <property type="entry name" value="GldM_1st"/>
    <property type="match status" value="1"/>
</dbReference>
<sequence>MAGGKETPRQKLIGLMYLVLLAMLALQVSSAIIQKFQFLNSSLEGALDIAESKNKSVVAGIEAAVAERKNQAKDKAVLEKAKEVKSKSDEIIKYLADLKHELIMVTADDPTSKDGKDENGNYKGAKEEDKVSQLMVVGDPTKPKHNGKAYVLKEKLNAFTAYINGLSHDGKPLVASPYPNLALDGKEDPITKKDRDQNIKDFASLNFEQTPMIAALAVLTDKQNRVAAMEAEVLKAIASELGADEVRFDKINAMFRASSKVVAAGTNYEAEMFIAAQATAIKPTMTYNGKPIEVKDGVGTIKFKAAASSYDAEGNSKQNWKGTITLPLPGRGDTTFKLDAEYIVAKPVIEVTSAAVQGLYFDCGNELNIKVPALGANYKPAFTSPNAAISRTSEPQKVMVVPSSKDKVTIAVASDGSAIGNIVFDVKELPLPRVEILVGGAPVNPKKAYSTGLPGIQVKVVPDASVAETMKKDCRYTVSGELSVRRGSRIVNSVKFSSQDPNNLTYNAMFGGLGELKPNDNVVVEVLELKRTNYRDNTSKVTGFRPMASTLAFQ</sequence>
<evidence type="ECO:0000313" key="6">
    <source>
        <dbReference type="EMBL" id="SFC51926.1"/>
    </source>
</evidence>
<accession>A0A1I1JTT9</accession>
<dbReference type="Proteomes" id="UP000199514">
    <property type="component" value="Unassembled WGS sequence"/>
</dbReference>
<dbReference type="InterPro" id="IPR019859">
    <property type="entry name" value="Motility-assoc_prot_GldM"/>
</dbReference>
<evidence type="ECO:0000256" key="1">
    <source>
        <dbReference type="SAM" id="Phobius"/>
    </source>
</evidence>
<evidence type="ECO:0000259" key="4">
    <source>
        <dbReference type="Pfam" id="PF21601"/>
    </source>
</evidence>
<protein>
    <submittedName>
        <fullName evidence="6">Gliding motility-associated protein GldM</fullName>
    </submittedName>
</protein>
<dbReference type="STRING" id="927664.SAMN05421780_106100"/>
<dbReference type="RefSeq" id="WP_091512409.1">
    <property type="nucleotide sequence ID" value="NZ_FOLE01000006.1"/>
</dbReference>
<reference evidence="6 7" key="1">
    <citation type="submission" date="2016-10" db="EMBL/GenBank/DDBJ databases">
        <authorList>
            <person name="de Groot N.N."/>
        </authorList>
    </citation>
    <scope>NUCLEOTIDE SEQUENCE [LARGE SCALE GENOMIC DNA]</scope>
    <source>
        <strain evidence="6 7">DSM 6793</strain>
    </source>
</reference>
<dbReference type="EMBL" id="FOLE01000006">
    <property type="protein sequence ID" value="SFC51926.1"/>
    <property type="molecule type" value="Genomic_DNA"/>
</dbReference>
<feature type="domain" description="Gliding motility-associated protein GldM first immunoglobulin-like" evidence="4">
    <location>
        <begin position="243"/>
        <end position="346"/>
    </location>
</feature>
<proteinExistence type="predicted"/>
<feature type="domain" description="Gliding motility-associated protein GldM second immunoglobulin-like" evidence="5">
    <location>
        <begin position="348"/>
        <end position="427"/>
    </location>
</feature>
<dbReference type="Pfam" id="PF21602">
    <property type="entry name" value="GldM_3rd"/>
    <property type="match status" value="1"/>
</dbReference>
<evidence type="ECO:0000313" key="7">
    <source>
        <dbReference type="Proteomes" id="UP000199514"/>
    </source>
</evidence>
<dbReference type="InterPro" id="IPR048405">
    <property type="entry name" value="GldM_Ig-like-1"/>
</dbReference>
<dbReference type="Pfam" id="PF21601">
    <property type="entry name" value="GldM_2nd"/>
    <property type="match status" value="1"/>
</dbReference>
<feature type="transmembrane region" description="Helical" evidence="1">
    <location>
        <begin position="12"/>
        <end position="33"/>
    </location>
</feature>
<evidence type="ECO:0000259" key="3">
    <source>
        <dbReference type="Pfam" id="PF12081"/>
    </source>
</evidence>
<gene>
    <name evidence="6" type="ORF">SAMN05421780_106100</name>
</gene>
<evidence type="ECO:0000259" key="2">
    <source>
        <dbReference type="Pfam" id="PF12080"/>
    </source>
</evidence>
<dbReference type="NCBIfam" id="TIGR03517">
    <property type="entry name" value="GldM_gliding"/>
    <property type="match status" value="1"/>
</dbReference>